<evidence type="ECO:0000259" key="12">
    <source>
        <dbReference type="PROSITE" id="PS50268"/>
    </source>
</evidence>
<reference evidence="13" key="1">
    <citation type="submission" date="2020-07" db="EMBL/GenBank/DDBJ databases">
        <title>Clarias magur genome sequencing, assembly and annotation.</title>
        <authorList>
            <person name="Kushwaha B."/>
            <person name="Kumar R."/>
            <person name="Das P."/>
            <person name="Joshi C.G."/>
            <person name="Kumar D."/>
            <person name="Nagpure N.S."/>
            <person name="Pandey M."/>
            <person name="Agarwal S."/>
            <person name="Srivastava S."/>
            <person name="Singh M."/>
            <person name="Sahoo L."/>
            <person name="Jayasankar P."/>
            <person name="Meher P.K."/>
            <person name="Koringa P.G."/>
            <person name="Iquebal M.A."/>
            <person name="Das S.P."/>
            <person name="Bit A."/>
            <person name="Patnaik S."/>
            <person name="Patel N."/>
            <person name="Shah T.M."/>
            <person name="Hinsu A."/>
            <person name="Jena J.K."/>
        </authorList>
    </citation>
    <scope>NUCLEOTIDE SEQUENCE</scope>
    <source>
        <strain evidence="13">CIFAMagur01</strain>
        <tissue evidence="13">Testis</tissue>
    </source>
</reference>
<evidence type="ECO:0000313" key="13">
    <source>
        <dbReference type="EMBL" id="KAF5894856.1"/>
    </source>
</evidence>
<evidence type="ECO:0000256" key="10">
    <source>
        <dbReference type="ARBA" id="ARBA00023180"/>
    </source>
</evidence>
<evidence type="ECO:0000256" key="5">
    <source>
        <dbReference type="ARBA" id="ARBA00022737"/>
    </source>
</evidence>
<dbReference type="OrthoDB" id="6252479at2759"/>
<keyword evidence="2" id="KW-1003">Cell membrane</keyword>
<dbReference type="SMART" id="SM00112">
    <property type="entry name" value="CA"/>
    <property type="match status" value="1"/>
</dbReference>
<organism evidence="13 14">
    <name type="scientific">Clarias magur</name>
    <name type="common">Asian catfish</name>
    <name type="synonym">Macropteronotus magur</name>
    <dbReference type="NCBI Taxonomy" id="1594786"/>
    <lineage>
        <taxon>Eukaryota</taxon>
        <taxon>Metazoa</taxon>
        <taxon>Chordata</taxon>
        <taxon>Craniata</taxon>
        <taxon>Vertebrata</taxon>
        <taxon>Euteleostomi</taxon>
        <taxon>Actinopterygii</taxon>
        <taxon>Neopterygii</taxon>
        <taxon>Teleostei</taxon>
        <taxon>Ostariophysi</taxon>
        <taxon>Siluriformes</taxon>
        <taxon>Clariidae</taxon>
        <taxon>Clarias</taxon>
    </lineage>
</organism>
<dbReference type="PANTHER" id="PTHR24028:SF241">
    <property type="entry name" value="PROTOCADHERIN 2 ALPHA A 1 PRECURSOR"/>
    <property type="match status" value="1"/>
</dbReference>
<dbReference type="FunFam" id="2.60.40.60:FF:000004">
    <property type="entry name" value="Protocadherin 1 gamma 2"/>
    <property type="match status" value="1"/>
</dbReference>
<dbReference type="GO" id="GO:0007156">
    <property type="term" value="P:homophilic cell adhesion via plasma membrane adhesion molecules"/>
    <property type="evidence" value="ECO:0007669"/>
    <property type="project" value="InterPro"/>
</dbReference>
<dbReference type="GO" id="GO:0005509">
    <property type="term" value="F:calcium ion binding"/>
    <property type="evidence" value="ECO:0007669"/>
    <property type="project" value="UniProtKB-UniRule"/>
</dbReference>
<dbReference type="InterPro" id="IPR015919">
    <property type="entry name" value="Cadherin-like_sf"/>
</dbReference>
<dbReference type="PROSITE" id="PS00232">
    <property type="entry name" value="CADHERIN_1"/>
    <property type="match status" value="1"/>
</dbReference>
<keyword evidence="4" id="KW-0732">Signal</keyword>
<keyword evidence="8" id="KW-1133">Transmembrane helix</keyword>
<evidence type="ECO:0000256" key="4">
    <source>
        <dbReference type="ARBA" id="ARBA00022729"/>
    </source>
</evidence>
<dbReference type="InterPro" id="IPR050174">
    <property type="entry name" value="Protocadherin/Cadherin-CA"/>
</dbReference>
<keyword evidence="9" id="KW-0472">Membrane</keyword>
<dbReference type="SUPFAM" id="SSF49313">
    <property type="entry name" value="Cadherin-like"/>
    <property type="match status" value="2"/>
</dbReference>
<dbReference type="Gene3D" id="2.60.40.60">
    <property type="entry name" value="Cadherins"/>
    <property type="match status" value="2"/>
</dbReference>
<dbReference type="Pfam" id="PF00028">
    <property type="entry name" value="Cadherin"/>
    <property type="match status" value="1"/>
</dbReference>
<keyword evidence="5" id="KW-0677">Repeat</keyword>
<keyword evidence="3" id="KW-0812">Transmembrane</keyword>
<name>A0A8J4WXR1_CLAMG</name>
<dbReference type="InterPro" id="IPR002126">
    <property type="entry name" value="Cadherin-like_dom"/>
</dbReference>
<gene>
    <name evidence="13" type="ORF">DAT39_015433</name>
</gene>
<keyword evidence="7" id="KW-0130">Cell adhesion</keyword>
<dbReference type="PROSITE" id="PS50268">
    <property type="entry name" value="CADHERIN_2"/>
    <property type="match status" value="2"/>
</dbReference>
<dbReference type="PRINTS" id="PR00205">
    <property type="entry name" value="CADHERIN"/>
</dbReference>
<keyword evidence="6 11" id="KW-0106">Calcium</keyword>
<evidence type="ECO:0000256" key="11">
    <source>
        <dbReference type="PROSITE-ProRule" id="PRU00043"/>
    </source>
</evidence>
<evidence type="ECO:0000256" key="9">
    <source>
        <dbReference type="ARBA" id="ARBA00023136"/>
    </source>
</evidence>
<dbReference type="GO" id="GO:0009653">
    <property type="term" value="P:anatomical structure morphogenesis"/>
    <property type="evidence" value="ECO:0007669"/>
    <property type="project" value="UniProtKB-ARBA"/>
</dbReference>
<feature type="non-terminal residue" evidence="13">
    <location>
        <position position="1"/>
    </location>
</feature>
<evidence type="ECO:0000256" key="3">
    <source>
        <dbReference type="ARBA" id="ARBA00022692"/>
    </source>
</evidence>
<accession>A0A8J4WXR1</accession>
<keyword evidence="10" id="KW-0325">Glycoprotein</keyword>
<dbReference type="CDD" id="cd11304">
    <property type="entry name" value="Cadherin_repeat"/>
    <property type="match status" value="2"/>
</dbReference>
<evidence type="ECO:0000256" key="7">
    <source>
        <dbReference type="ARBA" id="ARBA00022889"/>
    </source>
</evidence>
<evidence type="ECO:0000313" key="14">
    <source>
        <dbReference type="Proteomes" id="UP000727407"/>
    </source>
</evidence>
<dbReference type="EMBL" id="QNUK01000352">
    <property type="protein sequence ID" value="KAF5894856.1"/>
    <property type="molecule type" value="Genomic_DNA"/>
</dbReference>
<sequence length="153" mass="16711">TFQFHVLATDSGSPSLSSNVTVNVYILDQNDNIPVILYPVNANGSAEGVEEIPRNVNPGHLVTKVRAYDADIGYNGWLLFSPLEVSDHSLFGLDRYTGQIRTLRPLTETDEAEHKMIILVKDNGNVSLSATASVIIKLVEPKEAFAASDVKRS</sequence>
<feature type="non-terminal residue" evidence="13">
    <location>
        <position position="153"/>
    </location>
</feature>
<protein>
    <submittedName>
        <fullName evidence="13">Protocadherin alpha-8-like</fullName>
    </submittedName>
</protein>
<evidence type="ECO:0000256" key="8">
    <source>
        <dbReference type="ARBA" id="ARBA00022989"/>
    </source>
</evidence>
<feature type="domain" description="Cadherin" evidence="12">
    <location>
        <begin position="51"/>
        <end position="150"/>
    </location>
</feature>
<comment type="caution">
    <text evidence="13">The sequence shown here is derived from an EMBL/GenBank/DDBJ whole genome shotgun (WGS) entry which is preliminary data.</text>
</comment>
<keyword evidence="14" id="KW-1185">Reference proteome</keyword>
<evidence type="ECO:0000256" key="6">
    <source>
        <dbReference type="ARBA" id="ARBA00022837"/>
    </source>
</evidence>
<dbReference type="AlphaFoldDB" id="A0A8J4WXR1"/>
<feature type="domain" description="Cadherin" evidence="12">
    <location>
        <begin position="2"/>
        <end position="36"/>
    </location>
</feature>
<dbReference type="Proteomes" id="UP000727407">
    <property type="component" value="Unassembled WGS sequence"/>
</dbReference>
<proteinExistence type="predicted"/>
<dbReference type="InterPro" id="IPR020894">
    <property type="entry name" value="Cadherin_CS"/>
</dbReference>
<evidence type="ECO:0000256" key="2">
    <source>
        <dbReference type="ARBA" id="ARBA00022475"/>
    </source>
</evidence>
<evidence type="ECO:0000256" key="1">
    <source>
        <dbReference type="ARBA" id="ARBA00004251"/>
    </source>
</evidence>
<dbReference type="GO" id="GO:0005886">
    <property type="term" value="C:plasma membrane"/>
    <property type="evidence" value="ECO:0007669"/>
    <property type="project" value="UniProtKB-SubCell"/>
</dbReference>
<comment type="subcellular location">
    <subcellularLocation>
        <location evidence="1">Cell membrane</location>
        <topology evidence="1">Single-pass type I membrane protein</topology>
    </subcellularLocation>
</comment>
<dbReference type="PANTHER" id="PTHR24028">
    <property type="entry name" value="CADHERIN-87A"/>
    <property type="match status" value="1"/>
</dbReference>